<dbReference type="InterPro" id="IPR002797">
    <property type="entry name" value="Polysacc_synth"/>
</dbReference>
<feature type="transmembrane region" description="Helical" evidence="6">
    <location>
        <begin position="257"/>
        <end position="279"/>
    </location>
</feature>
<keyword evidence="4 6" id="KW-1133">Transmembrane helix</keyword>
<feature type="transmembrane region" description="Helical" evidence="6">
    <location>
        <begin position="179"/>
        <end position="199"/>
    </location>
</feature>
<keyword evidence="2" id="KW-1003">Cell membrane</keyword>
<feature type="transmembrane region" description="Helical" evidence="6">
    <location>
        <begin position="122"/>
        <end position="143"/>
    </location>
</feature>
<evidence type="ECO:0000256" key="4">
    <source>
        <dbReference type="ARBA" id="ARBA00022989"/>
    </source>
</evidence>
<protein>
    <submittedName>
        <fullName evidence="7">Uncharacterized protein</fullName>
    </submittedName>
</protein>
<dbReference type="AlphaFoldDB" id="A0A1F4U3C2"/>
<proteinExistence type="predicted"/>
<dbReference type="GO" id="GO:0005886">
    <property type="term" value="C:plasma membrane"/>
    <property type="evidence" value="ECO:0007669"/>
    <property type="project" value="UniProtKB-SubCell"/>
</dbReference>
<reference evidence="7 8" key="1">
    <citation type="journal article" date="2016" name="Nat. Commun.">
        <title>Thousands of microbial genomes shed light on interconnected biogeochemical processes in an aquifer system.</title>
        <authorList>
            <person name="Anantharaman K."/>
            <person name="Brown C.T."/>
            <person name="Hug L.A."/>
            <person name="Sharon I."/>
            <person name="Castelle C.J."/>
            <person name="Probst A.J."/>
            <person name="Thomas B.C."/>
            <person name="Singh A."/>
            <person name="Wilkins M.J."/>
            <person name="Karaoz U."/>
            <person name="Brodie E.L."/>
            <person name="Williams K.H."/>
            <person name="Hubbard S.S."/>
            <person name="Banfield J.F."/>
        </authorList>
    </citation>
    <scope>NUCLEOTIDE SEQUENCE [LARGE SCALE GENOMIC DNA]</scope>
</reference>
<evidence type="ECO:0000256" key="5">
    <source>
        <dbReference type="ARBA" id="ARBA00023136"/>
    </source>
</evidence>
<keyword evidence="5 6" id="KW-0472">Membrane</keyword>
<dbReference type="Pfam" id="PF01943">
    <property type="entry name" value="Polysacc_synt"/>
    <property type="match status" value="1"/>
</dbReference>
<feature type="transmembrane region" description="Helical" evidence="6">
    <location>
        <begin position="422"/>
        <end position="442"/>
    </location>
</feature>
<name>A0A1F4U3C2_UNCSA</name>
<evidence type="ECO:0000256" key="3">
    <source>
        <dbReference type="ARBA" id="ARBA00022692"/>
    </source>
</evidence>
<organism evidence="7 8">
    <name type="scientific">candidate division WOR-1 bacterium RIFOXYC2_FULL_46_14</name>
    <dbReference type="NCBI Taxonomy" id="1802587"/>
    <lineage>
        <taxon>Bacteria</taxon>
        <taxon>Bacillati</taxon>
        <taxon>Saganbacteria</taxon>
    </lineage>
</organism>
<feature type="transmembrane region" description="Helical" evidence="6">
    <location>
        <begin position="155"/>
        <end position="173"/>
    </location>
</feature>
<evidence type="ECO:0000313" key="7">
    <source>
        <dbReference type="EMBL" id="OGC39436.1"/>
    </source>
</evidence>
<evidence type="ECO:0000256" key="6">
    <source>
        <dbReference type="SAM" id="Phobius"/>
    </source>
</evidence>
<evidence type="ECO:0000313" key="8">
    <source>
        <dbReference type="Proteomes" id="UP000179242"/>
    </source>
</evidence>
<keyword evidence="3 6" id="KW-0812">Transmembrane</keyword>
<dbReference type="EMBL" id="MEUJ01000008">
    <property type="protein sequence ID" value="OGC39436.1"/>
    <property type="molecule type" value="Genomic_DNA"/>
</dbReference>
<gene>
    <name evidence="7" type="ORF">A2438_07720</name>
</gene>
<comment type="subcellular location">
    <subcellularLocation>
        <location evidence="1">Cell membrane</location>
        <topology evidence="1">Multi-pass membrane protein</topology>
    </subcellularLocation>
</comment>
<dbReference type="Proteomes" id="UP000179242">
    <property type="component" value="Unassembled WGS sequence"/>
</dbReference>
<sequence length="498" mass="55634">MSTTAENKIKNIVTYLTPSMLGNILPIITLPIMTRFLLPEDFGIVALAAGFPTILVSFLSCNVHTGAERYFFEYHRDNKALSRLINTTITFLVLSFGAALPVVFLLKNWFSLLILGSVDYGFALFLSYVSACLGILSTFYMTLYRNMEKAGKFSFYMNMMMIINTGLGLLLVVGFRFGYISLIYAPLGAGLIVFSLLFISFQRDFPFSFDRKMLIDNLKYGIPLLPNLLTSAIYGLFDKYMLRSFVSLSSTGIYSLAQNITTKLFVFMTAVQSTFHPIFMKDIFDRGKAAASSVGRNFTIFTYISLTAVLGMILFGEELIYLLAPSSYSGAINVALILLCGIATQTFGKIIGLPLAYAKKAYLSFPVSILGVILNVLLNILLIPRWGAIGAGLTTTFTIVMMNYISHLIAQKYFRINYEVKILLFLYLNVFLSAFLLVYLRMTDAHFILKYSVKLASLLAFIMTGIHAKIITRNTINIVLGLLRLNNKIPVKNEAVTK</sequence>
<feature type="transmembrane region" description="Helical" evidence="6">
    <location>
        <begin position="330"/>
        <end position="351"/>
    </location>
</feature>
<accession>A0A1F4U3C2</accession>
<evidence type="ECO:0000256" key="2">
    <source>
        <dbReference type="ARBA" id="ARBA00022475"/>
    </source>
</evidence>
<dbReference type="PANTHER" id="PTHR30250:SF11">
    <property type="entry name" value="O-ANTIGEN TRANSPORTER-RELATED"/>
    <property type="match status" value="1"/>
</dbReference>
<comment type="caution">
    <text evidence="7">The sequence shown here is derived from an EMBL/GenBank/DDBJ whole genome shotgun (WGS) entry which is preliminary data.</text>
</comment>
<feature type="transmembrane region" description="Helical" evidence="6">
    <location>
        <begin position="389"/>
        <end position="410"/>
    </location>
</feature>
<feature type="transmembrane region" description="Helical" evidence="6">
    <location>
        <begin position="300"/>
        <end position="324"/>
    </location>
</feature>
<dbReference type="InterPro" id="IPR050833">
    <property type="entry name" value="Poly_Biosynth_Transport"/>
</dbReference>
<feature type="transmembrane region" description="Helical" evidence="6">
    <location>
        <begin position="44"/>
        <end position="63"/>
    </location>
</feature>
<feature type="transmembrane region" description="Helical" evidence="6">
    <location>
        <begin position="363"/>
        <end position="383"/>
    </location>
</feature>
<evidence type="ECO:0000256" key="1">
    <source>
        <dbReference type="ARBA" id="ARBA00004651"/>
    </source>
</evidence>
<feature type="transmembrane region" description="Helical" evidence="6">
    <location>
        <begin position="220"/>
        <end position="237"/>
    </location>
</feature>
<dbReference type="PANTHER" id="PTHR30250">
    <property type="entry name" value="PST FAMILY PREDICTED COLANIC ACID TRANSPORTER"/>
    <property type="match status" value="1"/>
</dbReference>
<feature type="transmembrane region" description="Helical" evidence="6">
    <location>
        <begin position="84"/>
        <end position="110"/>
    </location>
</feature>
<feature type="transmembrane region" description="Helical" evidence="6">
    <location>
        <begin position="12"/>
        <end position="32"/>
    </location>
</feature>